<keyword evidence="17" id="KW-0732">Signal</keyword>
<dbReference type="EC" id="2.3.2.27" evidence="4"/>
<evidence type="ECO:0000256" key="3">
    <source>
        <dbReference type="ARBA" id="ARBA00004906"/>
    </source>
</evidence>
<comment type="caution">
    <text evidence="19">The sequence shown here is derived from an EMBL/GenBank/DDBJ whole genome shotgun (WGS) entry which is preliminary data.</text>
</comment>
<dbReference type="InterPro" id="IPR013083">
    <property type="entry name" value="Znf_RING/FYVE/PHD"/>
</dbReference>
<evidence type="ECO:0000256" key="8">
    <source>
        <dbReference type="ARBA" id="ARBA00022771"/>
    </source>
</evidence>
<dbReference type="PANTHER" id="PTHR14155">
    <property type="entry name" value="RING FINGER DOMAIN-CONTAINING"/>
    <property type="match status" value="1"/>
</dbReference>
<organism evidence="19 20">
    <name type="scientific">Penstemon smallii</name>
    <dbReference type="NCBI Taxonomy" id="265156"/>
    <lineage>
        <taxon>Eukaryota</taxon>
        <taxon>Viridiplantae</taxon>
        <taxon>Streptophyta</taxon>
        <taxon>Embryophyta</taxon>
        <taxon>Tracheophyta</taxon>
        <taxon>Spermatophyta</taxon>
        <taxon>Magnoliopsida</taxon>
        <taxon>eudicotyledons</taxon>
        <taxon>Gunneridae</taxon>
        <taxon>Pentapetalae</taxon>
        <taxon>asterids</taxon>
        <taxon>lamiids</taxon>
        <taxon>Lamiales</taxon>
        <taxon>Plantaginaceae</taxon>
        <taxon>Cheloneae</taxon>
        <taxon>Penstemon</taxon>
    </lineage>
</organism>
<keyword evidence="9" id="KW-0833">Ubl conjugation pathway</keyword>
<evidence type="ECO:0000259" key="18">
    <source>
        <dbReference type="PROSITE" id="PS50089"/>
    </source>
</evidence>
<keyword evidence="5" id="KW-0808">Transferase</keyword>
<evidence type="ECO:0000256" key="12">
    <source>
        <dbReference type="ARBA" id="ARBA00023136"/>
    </source>
</evidence>
<comment type="subcellular location">
    <subcellularLocation>
        <location evidence="2">Membrane</location>
        <topology evidence="2">Single-pass membrane protein</topology>
    </subcellularLocation>
</comment>
<dbReference type="PROSITE" id="PS50089">
    <property type="entry name" value="ZF_RING_2"/>
    <property type="match status" value="1"/>
</dbReference>
<dbReference type="SMART" id="SM00184">
    <property type="entry name" value="RING"/>
    <property type="match status" value="1"/>
</dbReference>
<dbReference type="GO" id="GO:0061630">
    <property type="term" value="F:ubiquitin protein ligase activity"/>
    <property type="evidence" value="ECO:0007669"/>
    <property type="project" value="UniProtKB-EC"/>
</dbReference>
<evidence type="ECO:0000256" key="11">
    <source>
        <dbReference type="ARBA" id="ARBA00022989"/>
    </source>
</evidence>
<dbReference type="FunFam" id="3.30.40.10:FF:000187">
    <property type="entry name" value="E3 ubiquitin-protein ligase ATL6"/>
    <property type="match status" value="1"/>
</dbReference>
<dbReference type="GO" id="GO:0016020">
    <property type="term" value="C:membrane"/>
    <property type="evidence" value="ECO:0007669"/>
    <property type="project" value="UniProtKB-SubCell"/>
</dbReference>
<evidence type="ECO:0000256" key="14">
    <source>
        <dbReference type="PROSITE-ProRule" id="PRU00175"/>
    </source>
</evidence>
<evidence type="ECO:0000256" key="17">
    <source>
        <dbReference type="SAM" id="SignalP"/>
    </source>
</evidence>
<comment type="catalytic activity">
    <reaction evidence="1">
        <text>S-ubiquitinyl-[E2 ubiquitin-conjugating enzyme]-L-cysteine + [acceptor protein]-L-lysine = [E2 ubiquitin-conjugating enzyme]-L-cysteine + N(6)-ubiquitinyl-[acceptor protein]-L-lysine.</text>
        <dbReference type="EC" id="2.3.2.27"/>
    </reaction>
</comment>
<feature type="domain" description="RING-type" evidence="18">
    <location>
        <begin position="124"/>
        <end position="167"/>
    </location>
</feature>
<evidence type="ECO:0000256" key="2">
    <source>
        <dbReference type="ARBA" id="ARBA00004167"/>
    </source>
</evidence>
<dbReference type="Gene3D" id="3.30.40.10">
    <property type="entry name" value="Zinc/RING finger domain, C3HC4 (zinc finger)"/>
    <property type="match status" value="1"/>
</dbReference>
<keyword evidence="20" id="KW-1185">Reference proteome</keyword>
<comment type="pathway">
    <text evidence="3">Protein modification; protein ubiquitination.</text>
</comment>
<dbReference type="SUPFAM" id="SSF57850">
    <property type="entry name" value="RING/U-box"/>
    <property type="match status" value="1"/>
</dbReference>
<keyword evidence="11 16" id="KW-1133">Transmembrane helix</keyword>
<evidence type="ECO:0000256" key="15">
    <source>
        <dbReference type="SAM" id="MobiDB-lite"/>
    </source>
</evidence>
<evidence type="ECO:0000256" key="4">
    <source>
        <dbReference type="ARBA" id="ARBA00012483"/>
    </source>
</evidence>
<evidence type="ECO:0000256" key="13">
    <source>
        <dbReference type="ARBA" id="ARBA00024209"/>
    </source>
</evidence>
<evidence type="ECO:0000313" key="20">
    <source>
        <dbReference type="Proteomes" id="UP001634393"/>
    </source>
</evidence>
<reference evidence="19 20" key="1">
    <citation type="submission" date="2024-12" db="EMBL/GenBank/DDBJ databases">
        <title>The unique morphological basis and parallel evolutionary history of personate flowers in Penstemon.</title>
        <authorList>
            <person name="Depatie T.H."/>
            <person name="Wessinger C.A."/>
        </authorList>
    </citation>
    <scope>NUCLEOTIDE SEQUENCE [LARGE SCALE GENOMIC DNA]</scope>
    <source>
        <strain evidence="19">WTNN_2</strain>
        <tissue evidence="19">Leaf</tissue>
    </source>
</reference>
<keyword evidence="6 16" id="KW-0812">Transmembrane</keyword>
<feature type="region of interest" description="Disordered" evidence="15">
    <location>
        <begin position="284"/>
        <end position="305"/>
    </location>
</feature>
<feature type="transmembrane region" description="Helical" evidence="16">
    <location>
        <begin position="48"/>
        <end position="70"/>
    </location>
</feature>
<dbReference type="CDD" id="cd16461">
    <property type="entry name" value="RING-H2_EL5-like"/>
    <property type="match status" value="1"/>
</dbReference>
<keyword evidence="12 16" id="KW-0472">Membrane</keyword>
<sequence length="390" mass="43316">MTTTANHHGILSLSFLLLLLPPQIIIPVGAQSGSGSFQPDHYAKFSPLLVIVIAVLVTALVFLILFTIYIRHFSDDSYPSAVLPQLAAAARARGFDQSVIEANFPTFSYSEVKDHKIGKGALECAVCLNEFEDDNETLRLIPKCDHVFHPECIDAWLEYHVTCPVCRANLDPQPEDLSGLDPSPVLINNTNAVEISNLRNDEIVIQIDNENRGQEIRPVVNRNLSFENSNRSVRKPRIISFGKFRSHSTGHSLVQPGENLERFTLRLPNEVMNRALNRTRSFATTLPGEGSSKKRYKTNGGGEGSSRAGRFYRRIGWSDREVKSDRWVFFMRGLSMNLRSPKVAGEGSGSVSKSGGSRTPVKMPSFKCLEPRSSDEKCLVITNETARPST</sequence>
<protein>
    <recommendedName>
        <fullName evidence="4">RING-type E3 ubiquitin transferase</fullName>
        <ecNumber evidence="4">2.3.2.27</ecNumber>
    </recommendedName>
</protein>
<name>A0ABD3TLC2_9LAMI</name>
<evidence type="ECO:0000256" key="5">
    <source>
        <dbReference type="ARBA" id="ARBA00022679"/>
    </source>
</evidence>
<dbReference type="Proteomes" id="UP001634393">
    <property type="component" value="Unassembled WGS sequence"/>
</dbReference>
<comment type="similarity">
    <text evidence="13">Belongs to the RING-type zinc finger family. ATL subfamily.</text>
</comment>
<evidence type="ECO:0000256" key="10">
    <source>
        <dbReference type="ARBA" id="ARBA00022833"/>
    </source>
</evidence>
<proteinExistence type="inferred from homology"/>
<keyword evidence="10" id="KW-0862">Zinc</keyword>
<evidence type="ECO:0000256" key="1">
    <source>
        <dbReference type="ARBA" id="ARBA00000900"/>
    </source>
</evidence>
<gene>
    <name evidence="19" type="ORF">ACJIZ3_022450</name>
</gene>
<dbReference type="EMBL" id="JBJXBP010000003">
    <property type="protein sequence ID" value="KAL3837859.1"/>
    <property type="molecule type" value="Genomic_DNA"/>
</dbReference>
<evidence type="ECO:0000256" key="9">
    <source>
        <dbReference type="ARBA" id="ARBA00022786"/>
    </source>
</evidence>
<feature type="chain" id="PRO_5044851279" description="RING-type E3 ubiquitin transferase" evidence="17">
    <location>
        <begin position="31"/>
        <end position="390"/>
    </location>
</feature>
<accession>A0ABD3TLC2</accession>
<keyword evidence="7" id="KW-0479">Metal-binding</keyword>
<dbReference type="AlphaFoldDB" id="A0ABD3TLC2"/>
<evidence type="ECO:0000256" key="6">
    <source>
        <dbReference type="ARBA" id="ARBA00022692"/>
    </source>
</evidence>
<keyword evidence="8 14" id="KW-0863">Zinc-finger</keyword>
<feature type="signal peptide" evidence="17">
    <location>
        <begin position="1"/>
        <end position="30"/>
    </location>
</feature>
<dbReference type="PANTHER" id="PTHR14155:SF263">
    <property type="entry name" value="E3 UBIQUITIN-PROTEIN LIGASE ATL6"/>
    <property type="match status" value="1"/>
</dbReference>
<dbReference type="InterPro" id="IPR053238">
    <property type="entry name" value="RING-H2_zinc_finger"/>
</dbReference>
<evidence type="ECO:0000313" key="19">
    <source>
        <dbReference type="EMBL" id="KAL3837859.1"/>
    </source>
</evidence>
<evidence type="ECO:0000256" key="7">
    <source>
        <dbReference type="ARBA" id="ARBA00022723"/>
    </source>
</evidence>
<feature type="region of interest" description="Disordered" evidence="15">
    <location>
        <begin position="340"/>
        <end position="367"/>
    </location>
</feature>
<dbReference type="InterPro" id="IPR001841">
    <property type="entry name" value="Znf_RING"/>
</dbReference>
<evidence type="ECO:0000256" key="16">
    <source>
        <dbReference type="SAM" id="Phobius"/>
    </source>
</evidence>
<dbReference type="GO" id="GO:0008270">
    <property type="term" value="F:zinc ion binding"/>
    <property type="evidence" value="ECO:0007669"/>
    <property type="project" value="UniProtKB-KW"/>
</dbReference>
<dbReference type="Pfam" id="PF13639">
    <property type="entry name" value="zf-RING_2"/>
    <property type="match status" value="1"/>
</dbReference>